<dbReference type="OrthoDB" id="19141at2759"/>
<feature type="signal peptide" evidence="4">
    <location>
        <begin position="1"/>
        <end position="16"/>
    </location>
</feature>
<evidence type="ECO:0000259" key="5">
    <source>
        <dbReference type="PROSITE" id="PS50886"/>
    </source>
</evidence>
<dbReference type="PANTHER" id="PTHR11586:SF33">
    <property type="entry name" value="AMINOACYL TRNA SYNTHASE COMPLEX-INTERACTING MULTIFUNCTIONAL PROTEIN 1"/>
    <property type="match status" value="1"/>
</dbReference>
<keyword evidence="1 3" id="KW-0820">tRNA-binding</keyword>
<dbReference type="InterPro" id="IPR051270">
    <property type="entry name" value="Tyrosine-tRNA_ligase_regulator"/>
</dbReference>
<evidence type="ECO:0000256" key="4">
    <source>
        <dbReference type="SAM" id="SignalP"/>
    </source>
</evidence>
<dbReference type="EMBL" id="CAKKNE010000006">
    <property type="protein sequence ID" value="CAH0379146.1"/>
    <property type="molecule type" value="Genomic_DNA"/>
</dbReference>
<keyword evidence="4" id="KW-0732">Signal</keyword>
<keyword evidence="2 3" id="KW-0694">RNA-binding</keyword>
<name>A0A8J2T2P3_9STRA</name>
<dbReference type="Gene3D" id="2.40.50.140">
    <property type="entry name" value="Nucleic acid-binding proteins"/>
    <property type="match status" value="1"/>
</dbReference>
<dbReference type="PROSITE" id="PS50886">
    <property type="entry name" value="TRBD"/>
    <property type="match status" value="1"/>
</dbReference>
<dbReference type="InterPro" id="IPR002547">
    <property type="entry name" value="tRNA-bd_dom"/>
</dbReference>
<evidence type="ECO:0000313" key="6">
    <source>
        <dbReference type="EMBL" id="CAH0379146.1"/>
    </source>
</evidence>
<gene>
    <name evidence="6" type="ORF">PECAL_6P07480</name>
</gene>
<evidence type="ECO:0000313" key="7">
    <source>
        <dbReference type="Proteomes" id="UP000789595"/>
    </source>
</evidence>
<feature type="domain" description="TRNA-binding" evidence="5">
    <location>
        <begin position="40"/>
        <end position="144"/>
    </location>
</feature>
<dbReference type="PANTHER" id="PTHR11586">
    <property type="entry name" value="TRNA-AMINOACYLATION COFACTOR ARC1 FAMILY MEMBER"/>
    <property type="match status" value="1"/>
</dbReference>
<sequence>MRVAAMLLAARAAALAPRLPSMARSATRSTVRMDAATPEQFARIDLRVGTIVDAFNHPESEKLIVEEIDLGEPDGPRQIVSGLQDFYKASELVGKKVLVVANLPTAKLGGMPSAGMVLCGSADEKAKVEVLEPPAACEDGEPAYLEGVDADLATPNQVKKKKLWAPVAAELKLVGGVATFDGKPIETSEGTCSCASITDGPIS</sequence>
<evidence type="ECO:0000256" key="3">
    <source>
        <dbReference type="PROSITE-ProRule" id="PRU00209"/>
    </source>
</evidence>
<comment type="caution">
    <text evidence="6">The sequence shown here is derived from an EMBL/GenBank/DDBJ whole genome shotgun (WGS) entry which is preliminary data.</text>
</comment>
<dbReference type="AlphaFoldDB" id="A0A8J2T2P3"/>
<dbReference type="GO" id="GO:0000049">
    <property type="term" value="F:tRNA binding"/>
    <property type="evidence" value="ECO:0007669"/>
    <property type="project" value="UniProtKB-UniRule"/>
</dbReference>
<keyword evidence="7" id="KW-1185">Reference proteome</keyword>
<dbReference type="SUPFAM" id="SSF50249">
    <property type="entry name" value="Nucleic acid-binding proteins"/>
    <property type="match status" value="1"/>
</dbReference>
<proteinExistence type="predicted"/>
<reference evidence="6" key="1">
    <citation type="submission" date="2021-11" db="EMBL/GenBank/DDBJ databases">
        <authorList>
            <consortium name="Genoscope - CEA"/>
            <person name="William W."/>
        </authorList>
    </citation>
    <scope>NUCLEOTIDE SEQUENCE</scope>
</reference>
<dbReference type="Pfam" id="PF01588">
    <property type="entry name" value="tRNA_bind"/>
    <property type="match status" value="1"/>
</dbReference>
<evidence type="ECO:0000256" key="1">
    <source>
        <dbReference type="ARBA" id="ARBA00022555"/>
    </source>
</evidence>
<feature type="chain" id="PRO_5035199948" description="tRNA-binding domain-containing protein" evidence="4">
    <location>
        <begin position="17"/>
        <end position="203"/>
    </location>
</feature>
<accession>A0A8J2T2P3</accession>
<protein>
    <recommendedName>
        <fullName evidence="5">tRNA-binding domain-containing protein</fullName>
    </recommendedName>
</protein>
<dbReference type="InterPro" id="IPR012340">
    <property type="entry name" value="NA-bd_OB-fold"/>
</dbReference>
<dbReference type="Proteomes" id="UP000789595">
    <property type="component" value="Unassembled WGS sequence"/>
</dbReference>
<evidence type="ECO:0000256" key="2">
    <source>
        <dbReference type="ARBA" id="ARBA00022884"/>
    </source>
</evidence>
<organism evidence="6 7">
    <name type="scientific">Pelagomonas calceolata</name>
    <dbReference type="NCBI Taxonomy" id="35677"/>
    <lineage>
        <taxon>Eukaryota</taxon>
        <taxon>Sar</taxon>
        <taxon>Stramenopiles</taxon>
        <taxon>Ochrophyta</taxon>
        <taxon>Pelagophyceae</taxon>
        <taxon>Pelagomonadales</taxon>
        <taxon>Pelagomonadaceae</taxon>
        <taxon>Pelagomonas</taxon>
    </lineage>
</organism>